<proteinExistence type="predicted"/>
<dbReference type="Gene3D" id="3.90.1530.10">
    <property type="entry name" value="Conserved hypothetical protein from pyrococcus furiosus pfu- 392566-001, ParB domain"/>
    <property type="match status" value="1"/>
</dbReference>
<dbReference type="Proteomes" id="UP001500298">
    <property type="component" value="Unassembled WGS sequence"/>
</dbReference>
<dbReference type="InterPro" id="IPR041459">
    <property type="entry name" value="MPTase-PolyVal"/>
</dbReference>
<dbReference type="InterPro" id="IPR013610">
    <property type="entry name" value="ArdC_N"/>
</dbReference>
<accession>A0ABP9DPQ9</accession>
<feature type="domain" description="Polyvalent protein metallopeptidase" evidence="3">
    <location>
        <begin position="251"/>
        <end position="368"/>
    </location>
</feature>
<dbReference type="RefSeq" id="WP_345374995.1">
    <property type="nucleotide sequence ID" value="NZ_BAABJX010000065.1"/>
</dbReference>
<dbReference type="Pfam" id="PF18818">
    <property type="entry name" value="MPTase-PolyVal"/>
    <property type="match status" value="1"/>
</dbReference>
<organism evidence="4 5">
    <name type="scientific">Algivirga pacifica</name>
    <dbReference type="NCBI Taxonomy" id="1162670"/>
    <lineage>
        <taxon>Bacteria</taxon>
        <taxon>Pseudomonadati</taxon>
        <taxon>Bacteroidota</taxon>
        <taxon>Cytophagia</taxon>
        <taxon>Cytophagales</taxon>
        <taxon>Flammeovirgaceae</taxon>
        <taxon>Algivirga</taxon>
    </lineage>
</organism>
<dbReference type="Pfam" id="PF08401">
    <property type="entry name" value="ArdcN"/>
    <property type="match status" value="1"/>
</dbReference>
<gene>
    <name evidence="4" type="ORF">GCM10023331_39440</name>
</gene>
<feature type="coiled-coil region" evidence="1">
    <location>
        <begin position="1067"/>
        <end position="1094"/>
    </location>
</feature>
<reference evidence="5" key="1">
    <citation type="journal article" date="2019" name="Int. J. Syst. Evol. Microbiol.">
        <title>The Global Catalogue of Microorganisms (GCM) 10K type strain sequencing project: providing services to taxonomists for standard genome sequencing and annotation.</title>
        <authorList>
            <consortium name="The Broad Institute Genomics Platform"/>
            <consortium name="The Broad Institute Genome Sequencing Center for Infectious Disease"/>
            <person name="Wu L."/>
            <person name="Ma J."/>
        </authorList>
    </citation>
    <scope>NUCLEOTIDE SEQUENCE [LARGE SCALE GENOMIC DNA]</scope>
    <source>
        <strain evidence="5">JCM 18326</strain>
    </source>
</reference>
<comment type="caution">
    <text evidence="4">The sequence shown here is derived from an EMBL/GenBank/DDBJ whole genome shotgun (WGS) entry which is preliminary data.</text>
</comment>
<feature type="domain" description="N-terminal" evidence="2">
    <location>
        <begin position="78"/>
        <end position="214"/>
    </location>
</feature>
<evidence type="ECO:0008006" key="6">
    <source>
        <dbReference type="Google" id="ProtNLM"/>
    </source>
</evidence>
<dbReference type="InterPro" id="IPR036086">
    <property type="entry name" value="ParB/Sulfiredoxin_sf"/>
</dbReference>
<name>A0ABP9DPQ9_9BACT</name>
<evidence type="ECO:0000256" key="1">
    <source>
        <dbReference type="SAM" id="Coils"/>
    </source>
</evidence>
<keyword evidence="1" id="KW-0175">Coiled coil</keyword>
<protein>
    <recommendedName>
        <fullName evidence="6">DUF1738 domain-containing protein</fullName>
    </recommendedName>
</protein>
<dbReference type="EMBL" id="BAABJX010000065">
    <property type="protein sequence ID" value="GAA4850867.1"/>
    <property type="molecule type" value="Genomic_DNA"/>
</dbReference>
<sequence length="1152" mass="134625">MNPIQGGLKEREMIELLAVAGLGYLFLSEEKEQVTQKPEDYKTLLHGIPRMNQRAAIRTHGVVGTPMEELVALSGKTKDVYEIISNKILEKIKEKGLFWRKPWKADNMPFLPPVNFASGKPYSGMNQFLLAMEDKDSPYWMTFRQVEEKKGRIREGSKSAMVIYYELIVRDPKGKRMTINEWNRIQAQLKKSTSGREQLKEYSVYPALRYYRVFNAEDIEGIEFPEVKPKATPEGIASARKIIEGMPQRPQIKHGGSRAFYSPSSDYVQMPPYTSFDPEQAYYATLFHELVHSTKDKKRLNQPERGGRKFGDHKYAQEELVAEVGAAFLCGEAGILFKTIDNTAAYVKGWSQALVKDMEDDHKYIFKAISYAQKAADYILNKQKEVVKNTPLELPKQQATSDQYVFVKAPQRGKKYTIKEWNELLKVVGEMVHGKHVLVKELLQESKEAHETWKAMVGEKLYDAIQRQSRTYKPEEVIFRHGGLLYRYLYSALRMESEYMEIKKPRFADKNERTRENFIKVLDEQLKLAFESAKKYIAFFTSKKIHQAKNAQEYVDAVKEHGLHMEHSFMMTQLAIQHSFKIGTNDTYFYEYLSGKRRLVELDEKRVKDQQKEQKRKQKVAGLYKQHAQELFESVGRFFDRKWKPTRTNVIRHFKEDLKQFRYESRQNEDLWLYNGTYTIEENGRSRENPAFFMRMPFFHMDYKKKENVYIDKADQGKQILLMLILYWQCAYQKTSYEDVINKCYAYVNTDKRFWEVVKLLEEKVDIQKRYESVRKETLGAEKEKEIVKKKASSKQASKFLLEDMPLEVISTDTKRFQNRTEDYSKTSKNKIIQAVHEGTFDWAIFDPITVWYDKEKEVYVVISGHSRLAAFKVLSKKNKEFSSIPVKVFKGTEKEAIHMALNSNTLSTKETEFERANYYRNQRKKCEVLNGPAECEKKVIQQVKEQEGKNANKIINLSYLNPKGYMWQTVTMLENSDETNRNIIHTIADWTGEARNLYPQLTNAHESEIARWLIEKGYGTKASQFSNKRKFLERLKKAIDRKTTFGNFEAKEPLNIAFNVGKSSTEEAFDSQYNALKAEVEEAKKILDEKRQRFYQAVQADDISKAKADQMLQQYIDILNVKESKLNKLGVSKNRVMDEGKRQGSLFGVQE</sequence>
<dbReference type="SUPFAM" id="SSF110849">
    <property type="entry name" value="ParB/Sulfiredoxin"/>
    <property type="match status" value="1"/>
</dbReference>
<keyword evidence="5" id="KW-1185">Reference proteome</keyword>
<evidence type="ECO:0000259" key="3">
    <source>
        <dbReference type="Pfam" id="PF18818"/>
    </source>
</evidence>
<evidence type="ECO:0000259" key="2">
    <source>
        <dbReference type="Pfam" id="PF08401"/>
    </source>
</evidence>
<evidence type="ECO:0000313" key="4">
    <source>
        <dbReference type="EMBL" id="GAA4850867.1"/>
    </source>
</evidence>
<evidence type="ECO:0000313" key="5">
    <source>
        <dbReference type="Proteomes" id="UP001500298"/>
    </source>
</evidence>